<keyword evidence="4" id="KW-1185">Reference proteome</keyword>
<dbReference type="PATRIC" id="fig|66876.3.peg.135"/>
<sequence>MTEYGNGADRTEQLRAGFQQQGTAARDEAVARDERRTHRAHTVIGAVMAALSVVVILYRLGRGDHPGVWTACCAVGAALSASTGLLSRRVSPRLALVVGCLGVALTGVSDALSHPPGH</sequence>
<name>A0A0N0H419_9ACTN</name>
<keyword evidence="2" id="KW-0472">Membrane</keyword>
<keyword evidence="2" id="KW-0812">Transmembrane</keyword>
<dbReference type="Proteomes" id="UP000037982">
    <property type="component" value="Unassembled WGS sequence"/>
</dbReference>
<gene>
    <name evidence="3" type="ORF">ADL29_00620</name>
</gene>
<feature type="compositionally biased region" description="Basic and acidic residues" evidence="1">
    <location>
        <begin position="25"/>
        <end position="35"/>
    </location>
</feature>
<evidence type="ECO:0000313" key="4">
    <source>
        <dbReference type="Proteomes" id="UP000037982"/>
    </source>
</evidence>
<protein>
    <submittedName>
        <fullName evidence="3">Uncharacterized protein</fullName>
    </submittedName>
</protein>
<keyword evidence="2" id="KW-1133">Transmembrane helix</keyword>
<evidence type="ECO:0000313" key="3">
    <source>
        <dbReference type="EMBL" id="KPC66741.1"/>
    </source>
</evidence>
<comment type="caution">
    <text evidence="3">The sequence shown here is derived from an EMBL/GenBank/DDBJ whole genome shotgun (WGS) entry which is preliminary data.</text>
</comment>
<proteinExistence type="predicted"/>
<feature type="transmembrane region" description="Helical" evidence="2">
    <location>
        <begin position="67"/>
        <end position="87"/>
    </location>
</feature>
<accession>A0A0N0H419</accession>
<feature type="transmembrane region" description="Helical" evidence="2">
    <location>
        <begin position="42"/>
        <end position="61"/>
    </location>
</feature>
<evidence type="ECO:0000256" key="2">
    <source>
        <dbReference type="SAM" id="Phobius"/>
    </source>
</evidence>
<feature type="transmembrane region" description="Helical" evidence="2">
    <location>
        <begin position="94"/>
        <end position="112"/>
    </location>
</feature>
<dbReference type="AlphaFoldDB" id="A0A0N0H419"/>
<organism evidence="3 4">
    <name type="scientific">Streptomyces chattanoogensis</name>
    <dbReference type="NCBI Taxonomy" id="66876"/>
    <lineage>
        <taxon>Bacteria</taxon>
        <taxon>Bacillati</taxon>
        <taxon>Actinomycetota</taxon>
        <taxon>Actinomycetes</taxon>
        <taxon>Kitasatosporales</taxon>
        <taxon>Streptomycetaceae</taxon>
        <taxon>Streptomyces</taxon>
    </lineage>
</organism>
<evidence type="ECO:0000256" key="1">
    <source>
        <dbReference type="SAM" id="MobiDB-lite"/>
    </source>
</evidence>
<reference evidence="4" key="1">
    <citation type="submission" date="2015-07" db="EMBL/GenBank/DDBJ databases">
        <authorList>
            <person name="Ju K.-S."/>
            <person name="Doroghazi J.R."/>
            <person name="Metcalf W.W."/>
        </authorList>
    </citation>
    <scope>NUCLEOTIDE SEQUENCE [LARGE SCALE GENOMIC DNA]</scope>
    <source>
        <strain evidence="4">NRRL ISP-5002</strain>
    </source>
</reference>
<feature type="region of interest" description="Disordered" evidence="1">
    <location>
        <begin position="1"/>
        <end position="35"/>
    </location>
</feature>
<dbReference type="EMBL" id="LGKG01000001">
    <property type="protein sequence ID" value="KPC66741.1"/>
    <property type="molecule type" value="Genomic_DNA"/>
</dbReference>
<dbReference type="RefSeq" id="WP_053921846.1">
    <property type="nucleotide sequence ID" value="NZ_LGKG01000001.1"/>
</dbReference>